<evidence type="ECO:0000313" key="1">
    <source>
        <dbReference type="EMBL" id="GAG10990.1"/>
    </source>
</evidence>
<sequence length="31" mass="3726">EMPYFVYDGNWVKINNLHIHSKNLKEFASKC</sequence>
<accession>X0UYU7</accession>
<dbReference type="EMBL" id="BARS01028652">
    <property type="protein sequence ID" value="GAG10990.1"/>
    <property type="molecule type" value="Genomic_DNA"/>
</dbReference>
<reference evidence="1" key="1">
    <citation type="journal article" date="2014" name="Front. Microbiol.">
        <title>High frequency of phylogenetically diverse reductive dehalogenase-homologous genes in deep subseafloor sedimentary metagenomes.</title>
        <authorList>
            <person name="Kawai M."/>
            <person name="Futagami T."/>
            <person name="Toyoda A."/>
            <person name="Takaki Y."/>
            <person name="Nishi S."/>
            <person name="Hori S."/>
            <person name="Arai W."/>
            <person name="Tsubouchi T."/>
            <person name="Morono Y."/>
            <person name="Uchiyama I."/>
            <person name="Ito T."/>
            <person name="Fujiyama A."/>
            <person name="Inagaki F."/>
            <person name="Takami H."/>
        </authorList>
    </citation>
    <scope>NUCLEOTIDE SEQUENCE</scope>
    <source>
        <strain evidence="1">Expedition CK06-06</strain>
    </source>
</reference>
<dbReference type="AlphaFoldDB" id="X0UYU7"/>
<name>X0UYU7_9ZZZZ</name>
<organism evidence="1">
    <name type="scientific">marine sediment metagenome</name>
    <dbReference type="NCBI Taxonomy" id="412755"/>
    <lineage>
        <taxon>unclassified sequences</taxon>
        <taxon>metagenomes</taxon>
        <taxon>ecological metagenomes</taxon>
    </lineage>
</organism>
<gene>
    <name evidence="1" type="ORF">S01H1_44887</name>
</gene>
<comment type="caution">
    <text evidence="1">The sequence shown here is derived from an EMBL/GenBank/DDBJ whole genome shotgun (WGS) entry which is preliminary data.</text>
</comment>
<protein>
    <submittedName>
        <fullName evidence="1">Uncharacterized protein</fullName>
    </submittedName>
</protein>
<feature type="non-terminal residue" evidence="1">
    <location>
        <position position="1"/>
    </location>
</feature>
<proteinExistence type="predicted"/>